<keyword evidence="2" id="KW-0479">Metal-binding</keyword>
<evidence type="ECO:0000313" key="7">
    <source>
        <dbReference type="EMBL" id="KAJ9143430.1"/>
    </source>
</evidence>
<proteinExistence type="predicted"/>
<dbReference type="PANTHER" id="PTHR47338">
    <property type="entry name" value="ZN(II)2CYS6 TRANSCRIPTION FACTOR (EUROFUNG)-RELATED"/>
    <property type="match status" value="1"/>
</dbReference>
<dbReference type="GO" id="GO:0006351">
    <property type="term" value="P:DNA-templated transcription"/>
    <property type="evidence" value="ECO:0007669"/>
    <property type="project" value="InterPro"/>
</dbReference>
<name>A0AA38VE34_9PEZI</name>
<dbReference type="Proteomes" id="UP001174694">
    <property type="component" value="Unassembled WGS sequence"/>
</dbReference>
<organism evidence="7 8">
    <name type="scientific">Pleurostoma richardsiae</name>
    <dbReference type="NCBI Taxonomy" id="41990"/>
    <lineage>
        <taxon>Eukaryota</taxon>
        <taxon>Fungi</taxon>
        <taxon>Dikarya</taxon>
        <taxon>Ascomycota</taxon>
        <taxon>Pezizomycotina</taxon>
        <taxon>Sordariomycetes</taxon>
        <taxon>Sordariomycetidae</taxon>
        <taxon>Calosphaeriales</taxon>
        <taxon>Pleurostomataceae</taxon>
        <taxon>Pleurostoma</taxon>
    </lineage>
</organism>
<dbReference type="SMART" id="SM00066">
    <property type="entry name" value="GAL4"/>
    <property type="match status" value="1"/>
</dbReference>
<dbReference type="PROSITE" id="PS00463">
    <property type="entry name" value="ZN2_CY6_FUNGAL_1"/>
    <property type="match status" value="1"/>
</dbReference>
<evidence type="ECO:0000259" key="6">
    <source>
        <dbReference type="PROSITE" id="PS50048"/>
    </source>
</evidence>
<dbReference type="Pfam" id="PF00172">
    <property type="entry name" value="Zn_clus"/>
    <property type="match status" value="1"/>
</dbReference>
<evidence type="ECO:0000256" key="5">
    <source>
        <dbReference type="ARBA" id="ARBA00023242"/>
    </source>
</evidence>
<dbReference type="SMART" id="SM00906">
    <property type="entry name" value="Fungal_trans"/>
    <property type="match status" value="1"/>
</dbReference>
<evidence type="ECO:0000256" key="3">
    <source>
        <dbReference type="ARBA" id="ARBA00023015"/>
    </source>
</evidence>
<dbReference type="GO" id="GO:0008270">
    <property type="term" value="F:zinc ion binding"/>
    <property type="evidence" value="ECO:0007669"/>
    <property type="project" value="InterPro"/>
</dbReference>
<dbReference type="InterPro" id="IPR050815">
    <property type="entry name" value="TF_fung"/>
</dbReference>
<reference evidence="7" key="1">
    <citation type="submission" date="2022-07" db="EMBL/GenBank/DDBJ databases">
        <title>Fungi with potential for degradation of polypropylene.</title>
        <authorList>
            <person name="Gostincar C."/>
        </authorList>
    </citation>
    <scope>NUCLEOTIDE SEQUENCE</scope>
    <source>
        <strain evidence="7">EXF-13308</strain>
    </source>
</reference>
<comment type="subcellular location">
    <subcellularLocation>
        <location evidence="1">Nucleus</location>
    </subcellularLocation>
</comment>
<dbReference type="CDD" id="cd12148">
    <property type="entry name" value="fungal_TF_MHR"/>
    <property type="match status" value="1"/>
</dbReference>
<sequence length="705" mass="77996">MSEHPPYRPIRRIRQACRNCRRKKARCPGERPECTFCSRLGQTCTYSDDETSVQSSAVSSTSATRARKVQYRLSRDGNKDNLSDRLSALENQVAGVVDAVKGFETALKTLSTQLTKALSNGVQDVAATAGPQGQEGDITVPTQAYNRLPPMDIIQSAANLYFRYCHNQPYSLFHEASFRSKVELNEVPTHLLFALLASTVRYSSDPFFADKNAAVAAYANQSWRAIVMPWNGIQSDAELSIVQTILLLAIIDYTDGRTQASWIKVGLAIRLCQDFRMMVEPDKSLSAPQQEERRRVFWSFYLCDKLISCGRERPATVLDTQCKLQLPGDENDWRAGCYQQTPTLDVAVNDGSGINPRSSLSPFAITVVVASLLGRSAQYALGEEEAQTAAGKLPPWNPTSKYSAIHSAVLQLESELGLNEAVSGKIAQFCLAPDGSIDQHRAAPLAFAHALFYLCQCLLYHPFLLKQRLSEVTQRTPQRFLDQTSASCRLAATSLSQLLGDVKSLHCPTLTTSYDPFYGYCNMVAGVIHSMYLTAGDPTDREMAARSFDLSMQNLKELSYYWKSCDMMHARLEDFRANSERYAALVDPTVQDVDLSPDDATDLIECLDYARMSTTGRRRSQSATDHAAFSQLPSPFFEELVSLLPLSYSRPVSPPPFADIFGQPGAAAFDAGMAAQGPGANLYDMHSEIRSSTATEYPTEVGQFR</sequence>
<dbReference type="PANTHER" id="PTHR47338:SF4">
    <property type="entry name" value="ZN(II)2CYS6 TRANSCRIPTION FACTOR (EUROFUNG)"/>
    <property type="match status" value="1"/>
</dbReference>
<dbReference type="InterPro" id="IPR036864">
    <property type="entry name" value="Zn2-C6_fun-type_DNA-bd_sf"/>
</dbReference>
<dbReference type="Gene3D" id="4.10.240.10">
    <property type="entry name" value="Zn(2)-C6 fungal-type DNA-binding domain"/>
    <property type="match status" value="1"/>
</dbReference>
<dbReference type="GO" id="GO:0005634">
    <property type="term" value="C:nucleus"/>
    <property type="evidence" value="ECO:0007669"/>
    <property type="project" value="UniProtKB-SubCell"/>
</dbReference>
<dbReference type="InterPro" id="IPR001138">
    <property type="entry name" value="Zn2Cys6_DnaBD"/>
</dbReference>
<dbReference type="GO" id="GO:0003677">
    <property type="term" value="F:DNA binding"/>
    <property type="evidence" value="ECO:0007669"/>
    <property type="project" value="InterPro"/>
</dbReference>
<keyword evidence="4" id="KW-0804">Transcription</keyword>
<evidence type="ECO:0000256" key="1">
    <source>
        <dbReference type="ARBA" id="ARBA00004123"/>
    </source>
</evidence>
<keyword evidence="5" id="KW-0539">Nucleus</keyword>
<dbReference type="CDD" id="cd00067">
    <property type="entry name" value="GAL4"/>
    <property type="match status" value="1"/>
</dbReference>
<gene>
    <name evidence="7" type="ORF">NKR23_g6656</name>
</gene>
<feature type="domain" description="Zn(2)-C6 fungal-type" evidence="6">
    <location>
        <begin position="16"/>
        <end position="46"/>
    </location>
</feature>
<dbReference type="EMBL" id="JANBVO010000019">
    <property type="protein sequence ID" value="KAJ9143430.1"/>
    <property type="molecule type" value="Genomic_DNA"/>
</dbReference>
<keyword evidence="8" id="KW-1185">Reference proteome</keyword>
<evidence type="ECO:0000313" key="8">
    <source>
        <dbReference type="Proteomes" id="UP001174694"/>
    </source>
</evidence>
<accession>A0AA38VE34</accession>
<dbReference type="Pfam" id="PF04082">
    <property type="entry name" value="Fungal_trans"/>
    <property type="match status" value="1"/>
</dbReference>
<protein>
    <submittedName>
        <fullName evidence="7">Fungal-specific transcription factor domain-containing protein</fullName>
    </submittedName>
</protein>
<dbReference type="InterPro" id="IPR007219">
    <property type="entry name" value="XnlR_reg_dom"/>
</dbReference>
<dbReference type="GO" id="GO:0000981">
    <property type="term" value="F:DNA-binding transcription factor activity, RNA polymerase II-specific"/>
    <property type="evidence" value="ECO:0007669"/>
    <property type="project" value="InterPro"/>
</dbReference>
<evidence type="ECO:0000256" key="2">
    <source>
        <dbReference type="ARBA" id="ARBA00022723"/>
    </source>
</evidence>
<evidence type="ECO:0000256" key="4">
    <source>
        <dbReference type="ARBA" id="ARBA00023163"/>
    </source>
</evidence>
<dbReference type="PROSITE" id="PS50048">
    <property type="entry name" value="ZN2_CY6_FUNGAL_2"/>
    <property type="match status" value="1"/>
</dbReference>
<dbReference type="AlphaFoldDB" id="A0AA38VE34"/>
<keyword evidence="3" id="KW-0805">Transcription regulation</keyword>
<dbReference type="SUPFAM" id="SSF57701">
    <property type="entry name" value="Zn2/Cys6 DNA-binding domain"/>
    <property type="match status" value="1"/>
</dbReference>
<comment type="caution">
    <text evidence="7">The sequence shown here is derived from an EMBL/GenBank/DDBJ whole genome shotgun (WGS) entry which is preliminary data.</text>
</comment>